<dbReference type="GO" id="GO:0005509">
    <property type="term" value="F:calcium ion binding"/>
    <property type="evidence" value="ECO:0007669"/>
    <property type="project" value="InterPro"/>
</dbReference>
<evidence type="ECO:0000256" key="3">
    <source>
        <dbReference type="SAM" id="MobiDB-lite"/>
    </source>
</evidence>
<accession>E4YNQ2</accession>
<feature type="compositionally biased region" description="Low complexity" evidence="3">
    <location>
        <begin position="250"/>
        <end position="266"/>
    </location>
</feature>
<dbReference type="FunFam" id="1.10.238.10:FF:000025">
    <property type="entry name" value="serine/threonine-protein phosphatase 2A regulatory subunit B'' subunit alpha"/>
    <property type="match status" value="1"/>
</dbReference>
<feature type="region of interest" description="Disordered" evidence="3">
    <location>
        <begin position="465"/>
        <end position="489"/>
    </location>
</feature>
<dbReference type="InterPro" id="IPR011992">
    <property type="entry name" value="EF-hand-dom_pair"/>
</dbReference>
<gene>
    <name evidence="5" type="ORF">GSOID_T00030170001</name>
</gene>
<dbReference type="AlphaFoldDB" id="E4YNQ2"/>
<feature type="region of interest" description="Disordered" evidence="3">
    <location>
        <begin position="250"/>
        <end position="422"/>
    </location>
</feature>
<dbReference type="SUPFAM" id="SSF47473">
    <property type="entry name" value="EF-hand"/>
    <property type="match status" value="1"/>
</dbReference>
<dbReference type="GO" id="GO:0000159">
    <property type="term" value="C:protein phosphatase type 2A complex"/>
    <property type="evidence" value="ECO:0007669"/>
    <property type="project" value="TreeGrafter"/>
</dbReference>
<feature type="domain" description="EF-hand" evidence="4">
    <location>
        <begin position="793"/>
        <end position="828"/>
    </location>
</feature>
<feature type="region of interest" description="Disordered" evidence="3">
    <location>
        <begin position="96"/>
        <end position="151"/>
    </location>
</feature>
<evidence type="ECO:0000256" key="2">
    <source>
        <dbReference type="ARBA" id="ARBA00022837"/>
    </source>
</evidence>
<feature type="compositionally biased region" description="Basic and acidic residues" evidence="3">
    <location>
        <begin position="120"/>
        <end position="130"/>
    </location>
</feature>
<keyword evidence="2" id="KW-0106">Calcium</keyword>
<dbReference type="InterPro" id="IPR048855">
    <property type="entry name" value="P2R3A_B_D_EF-hand"/>
</dbReference>
<dbReference type="GO" id="GO:0019888">
    <property type="term" value="F:protein phosphatase regulator activity"/>
    <property type="evidence" value="ECO:0007669"/>
    <property type="project" value="TreeGrafter"/>
</dbReference>
<dbReference type="Proteomes" id="UP000011014">
    <property type="component" value="Unassembled WGS sequence"/>
</dbReference>
<dbReference type="PANTHER" id="PTHR14095">
    <property type="entry name" value="PHOSPHATASE 2A REGULATORY SUBUNIT-RELATED"/>
    <property type="match status" value="1"/>
</dbReference>
<protein>
    <recommendedName>
        <fullName evidence="4">EF-hand domain-containing protein</fullName>
    </recommendedName>
</protein>
<dbReference type="PANTHER" id="PTHR14095:SF0">
    <property type="entry name" value="MIP22305P"/>
    <property type="match status" value="1"/>
</dbReference>
<feature type="compositionally biased region" description="Polar residues" evidence="3">
    <location>
        <begin position="64"/>
        <end position="80"/>
    </location>
</feature>
<dbReference type="EMBL" id="FN654898">
    <property type="protein sequence ID" value="CBY37100.1"/>
    <property type="molecule type" value="Genomic_DNA"/>
</dbReference>
<feature type="compositionally biased region" description="Polar residues" evidence="3">
    <location>
        <begin position="267"/>
        <end position="276"/>
    </location>
</feature>
<dbReference type="PROSITE" id="PS00018">
    <property type="entry name" value="EF_HAND_1"/>
    <property type="match status" value="1"/>
</dbReference>
<reference evidence="5" key="1">
    <citation type="journal article" date="2010" name="Science">
        <title>Plasticity of animal genome architecture unmasked by rapid evolution of a pelagic tunicate.</title>
        <authorList>
            <person name="Denoeud F."/>
            <person name="Henriet S."/>
            <person name="Mungpakdee S."/>
            <person name="Aury J.M."/>
            <person name="Da Silva C."/>
            <person name="Brinkmann H."/>
            <person name="Mikhaleva J."/>
            <person name="Olsen L.C."/>
            <person name="Jubin C."/>
            <person name="Canestro C."/>
            <person name="Bouquet J.M."/>
            <person name="Danks G."/>
            <person name="Poulain J."/>
            <person name="Campsteijn C."/>
            <person name="Adamski M."/>
            <person name="Cross I."/>
            <person name="Yadetie F."/>
            <person name="Muffato M."/>
            <person name="Louis A."/>
            <person name="Butcher S."/>
            <person name="Tsagkogeorga G."/>
            <person name="Konrad A."/>
            <person name="Singh S."/>
            <person name="Jensen M.F."/>
            <person name="Cong E.H."/>
            <person name="Eikeseth-Otteraa H."/>
            <person name="Noel B."/>
            <person name="Anthouard V."/>
            <person name="Porcel B.M."/>
            <person name="Kachouri-Lafond R."/>
            <person name="Nishino A."/>
            <person name="Ugolini M."/>
            <person name="Chourrout P."/>
            <person name="Nishida H."/>
            <person name="Aasland R."/>
            <person name="Huzurbazar S."/>
            <person name="Westhof E."/>
            <person name="Delsuc F."/>
            <person name="Lehrach H."/>
            <person name="Reinhardt R."/>
            <person name="Weissenbach J."/>
            <person name="Roy S.W."/>
            <person name="Artiguenave F."/>
            <person name="Postlethwait J.H."/>
            <person name="Manak J.R."/>
            <person name="Thompson E.M."/>
            <person name="Jaillon O."/>
            <person name="Du Pasquier L."/>
            <person name="Boudinot P."/>
            <person name="Liberles D.A."/>
            <person name="Volff J.N."/>
            <person name="Philippe H."/>
            <person name="Lenhard B."/>
            <person name="Roest Crollius H."/>
            <person name="Wincker P."/>
            <person name="Chourrout D."/>
        </authorList>
    </citation>
    <scope>NUCLEOTIDE SEQUENCE [LARGE SCALE GENOMIC DNA]</scope>
</reference>
<dbReference type="InterPro" id="IPR041534">
    <property type="entry name" value="EF-hand_13"/>
</dbReference>
<organism evidence="5">
    <name type="scientific">Oikopleura dioica</name>
    <name type="common">Tunicate</name>
    <dbReference type="NCBI Taxonomy" id="34765"/>
    <lineage>
        <taxon>Eukaryota</taxon>
        <taxon>Metazoa</taxon>
        <taxon>Chordata</taxon>
        <taxon>Tunicata</taxon>
        <taxon>Appendicularia</taxon>
        <taxon>Copelata</taxon>
        <taxon>Oikopleuridae</taxon>
        <taxon>Oikopleura</taxon>
    </lineage>
</organism>
<dbReference type="Pfam" id="PF21161">
    <property type="entry name" value="P2R3B_EF-hand"/>
    <property type="match status" value="1"/>
</dbReference>
<feature type="compositionally biased region" description="Low complexity" evidence="3">
    <location>
        <begin position="293"/>
        <end position="321"/>
    </location>
</feature>
<name>E4YNQ2_OIKDI</name>
<sequence>MNLFESDPNSPGVKGASNLRKAPRVHGQTHSWLAQAAESLHFLEKNRNKVHRDVSESRSAPLDLQNNLSHSTVQRSLSQEPSERAVKMRTSVYIPNMSGNSLASHQQERVKRRRSLTKTSMHELGVDDLRPWAQPPPKSPVPHKSPSTDRTMDPFLALALKNTASATNTNSSPEPRKSPVQKVSAPTGPSKAPKVSLDCPDRPTMRALLDDLDNITIQESSINNQRNKVLREPNPITIQVPTIQSKFIPSSIQQQSESSQKFQQRSTSTPVSSNPNVEKLAKRTTSPELKRTSPPSQSAQSAISAPKIIRSSVGTSRTSSSNAKQEKSSFISGSSRLSQLKNKLQNKIKPQEAQKTALDISKTPVPQTNELPAPKSPEPSVTKSPLPKEETPVEINKKVEQKENKTKEPEASSKKVEFTKDLGTVENTSQSVKAWQESPERKTINIMAQMMKKVAEDEQTKVKPNAAAVAPVETPKKRPQIVARQEQQKSNVEKDLNRLLNPTFTAPEPVQPTQKHVTIPVKTHEQLKQKKFQPVDQFHFPFGKPRPAGEMSGYLQAIDEYAKRNRKQEFFMKDMGPLVKDMKLPYYWKDPLFRACGGKPSGKISIFQLGSTWKKICETRFDSESQLMALLTYGTTRNYLVPSDLTPLITDVIETHPGLEFLRSAPEFHTRYVTTVIARLFYIASAWNKKLAVPGLRKSEFAQVINSLDSLDDINNEQRFFSYEHFYVIYCRFWELDSDHDLRIGPTDLSKYGDYSISVKAIDRILSGTVTTKRRVMEYSEFVWFIMSEEDKSTTTSSEYWFRVMDRDGDGAITIDDLEFFYAEQETRLRTLGVEPLPFLDLLCLMLDLVKPDQKHIITLRDLKKCRLQHIFFDTFLNAEKYLDREQREPFDGNQEWNWARWATEEYSLLVADEDD</sequence>
<dbReference type="Pfam" id="PF17958">
    <property type="entry name" value="EF-hand_13"/>
    <property type="match status" value="1"/>
</dbReference>
<evidence type="ECO:0000256" key="1">
    <source>
        <dbReference type="ARBA" id="ARBA00022723"/>
    </source>
</evidence>
<dbReference type="InterPro" id="IPR018247">
    <property type="entry name" value="EF_Hand_1_Ca_BS"/>
</dbReference>
<evidence type="ECO:0000259" key="4">
    <source>
        <dbReference type="PROSITE" id="PS50222"/>
    </source>
</evidence>
<keyword evidence="1" id="KW-0479">Metal-binding</keyword>
<dbReference type="Gene3D" id="1.10.238.10">
    <property type="entry name" value="EF-hand"/>
    <property type="match status" value="1"/>
</dbReference>
<feature type="region of interest" description="Disordered" evidence="3">
    <location>
        <begin position="1"/>
        <end position="30"/>
    </location>
</feature>
<dbReference type="Gene3D" id="1.10.238.220">
    <property type="match status" value="1"/>
</dbReference>
<evidence type="ECO:0000313" key="5">
    <source>
        <dbReference type="EMBL" id="CBY37100.1"/>
    </source>
</evidence>
<dbReference type="InterPro" id="IPR002048">
    <property type="entry name" value="EF_hand_dom"/>
</dbReference>
<feature type="region of interest" description="Disordered" evidence="3">
    <location>
        <begin position="165"/>
        <end position="202"/>
    </location>
</feature>
<feature type="compositionally biased region" description="Basic and acidic residues" evidence="3">
    <location>
        <begin position="386"/>
        <end position="420"/>
    </location>
</feature>
<dbReference type="PROSITE" id="PS50222">
    <property type="entry name" value="EF_HAND_2"/>
    <property type="match status" value="1"/>
</dbReference>
<feature type="compositionally biased region" description="Polar residues" evidence="3">
    <location>
        <begin position="328"/>
        <end position="345"/>
    </location>
</feature>
<dbReference type="Gene3D" id="1.10.238.230">
    <property type="match status" value="1"/>
</dbReference>
<feature type="region of interest" description="Disordered" evidence="3">
    <location>
        <begin position="49"/>
        <end position="84"/>
    </location>
</feature>
<proteinExistence type="predicted"/>